<dbReference type="PRINTS" id="PR00776">
    <property type="entry name" value="HEMOGLOBNASE"/>
</dbReference>
<keyword evidence="3" id="KW-0175">Coiled coil</keyword>
<dbReference type="Proteomes" id="UP000783686">
    <property type="component" value="Unassembled WGS sequence"/>
</dbReference>
<evidence type="ECO:0000256" key="4">
    <source>
        <dbReference type="SAM" id="SignalP"/>
    </source>
</evidence>
<dbReference type="GO" id="GO:0006624">
    <property type="term" value="P:vacuolar protein processing"/>
    <property type="evidence" value="ECO:0007669"/>
    <property type="project" value="TreeGrafter"/>
</dbReference>
<evidence type="ECO:0000313" key="6">
    <source>
        <dbReference type="Proteomes" id="UP000614601"/>
    </source>
</evidence>
<dbReference type="OrthoDB" id="192611at2759"/>
<feature type="active site" description="Nucleophile" evidence="2">
    <location>
        <position position="188"/>
    </location>
</feature>
<dbReference type="GO" id="GO:0004197">
    <property type="term" value="F:cysteine-type endopeptidase activity"/>
    <property type="evidence" value="ECO:0007669"/>
    <property type="project" value="TreeGrafter"/>
</dbReference>
<dbReference type="GO" id="GO:0051603">
    <property type="term" value="P:proteolysis involved in protein catabolic process"/>
    <property type="evidence" value="ECO:0007669"/>
    <property type="project" value="TreeGrafter"/>
</dbReference>
<dbReference type="AlphaFoldDB" id="A0A811LTI0"/>
<dbReference type="InterPro" id="IPR001096">
    <property type="entry name" value="Peptidase_C13"/>
</dbReference>
<organism evidence="5 6">
    <name type="scientific">Bursaphelenchus okinawaensis</name>
    <dbReference type="NCBI Taxonomy" id="465554"/>
    <lineage>
        <taxon>Eukaryota</taxon>
        <taxon>Metazoa</taxon>
        <taxon>Ecdysozoa</taxon>
        <taxon>Nematoda</taxon>
        <taxon>Chromadorea</taxon>
        <taxon>Rhabditida</taxon>
        <taxon>Tylenchina</taxon>
        <taxon>Tylenchomorpha</taxon>
        <taxon>Aphelenchoidea</taxon>
        <taxon>Aphelenchoididae</taxon>
        <taxon>Bursaphelenchus</taxon>
    </lineage>
</organism>
<gene>
    <name evidence="5" type="ORF">BOKJ2_LOCUS14429</name>
</gene>
<protein>
    <recommendedName>
        <fullName evidence="7">Legumain</fullName>
    </recommendedName>
</protein>
<feature type="coiled-coil region" evidence="3">
    <location>
        <begin position="315"/>
        <end position="359"/>
    </location>
</feature>
<dbReference type="Gene3D" id="3.40.50.1460">
    <property type="match status" value="1"/>
</dbReference>
<name>A0A811LTI0_9BILA</name>
<dbReference type="InterPro" id="IPR046427">
    <property type="entry name" value="Legumain_prodom_sf"/>
</dbReference>
<keyword evidence="4" id="KW-0732">Signal</keyword>
<dbReference type="Gene3D" id="1.10.132.130">
    <property type="match status" value="1"/>
</dbReference>
<sequence>MKLVSVIVLLVGIVHSNVLRNFLKQNDEDGGEVYAVLVAGNGELHNMFSEADVCLLYHILVHHGVKEEKIITFLEDDIKDDPDNPWHGELRLGVDGPDVRKGCKVSYSGANHNVDNFLKVLKGDDTGVGPVLNSTEKDRVFLYHASHGGQGFVAFGDYVLFTNQVKEAFDHMHSQRKYKELLYHVDACFSGSMVSWLPEDWRILGFTGANESEFEMGSSFKVGDIRLDLVGEMSCAWQHSVEREDLDALTIKEQYNYVKNKTHQSTVSVYGDKSILKEPVGLYDGETPYKFGKPVPEQTCALENSYLRAESDLHLLKHKLEMAKVNKNYKKAKEVAEELQKLHDLRENVNQKIDNLVLKTISSRGFIVNELAEKHQHLDCYEQVTRAFFQHCHPEHKKKIGRIKYDKIQKLCHGNLPAEVLVENLQAHCQN</sequence>
<feature type="active site" evidence="2">
    <location>
        <position position="147"/>
    </location>
</feature>
<dbReference type="GO" id="GO:0005773">
    <property type="term" value="C:vacuole"/>
    <property type="evidence" value="ECO:0007669"/>
    <property type="project" value="GOC"/>
</dbReference>
<feature type="signal peptide" evidence="4">
    <location>
        <begin position="1"/>
        <end position="16"/>
    </location>
</feature>
<evidence type="ECO:0000313" key="5">
    <source>
        <dbReference type="EMBL" id="CAD5231013.1"/>
    </source>
</evidence>
<dbReference type="PIRSF" id="PIRSF019663">
    <property type="entry name" value="Legumain"/>
    <property type="match status" value="1"/>
</dbReference>
<keyword evidence="6" id="KW-1185">Reference proteome</keyword>
<proteinExistence type="inferred from homology"/>
<dbReference type="Pfam" id="PF01650">
    <property type="entry name" value="Peptidase_C13"/>
    <property type="match status" value="1"/>
</dbReference>
<feature type="chain" id="PRO_5036408549" description="Legumain" evidence="4">
    <location>
        <begin position="17"/>
        <end position="431"/>
    </location>
</feature>
<evidence type="ECO:0000256" key="1">
    <source>
        <dbReference type="ARBA" id="ARBA00009941"/>
    </source>
</evidence>
<dbReference type="EMBL" id="CAJFCW020000006">
    <property type="protein sequence ID" value="CAG9128299.1"/>
    <property type="molecule type" value="Genomic_DNA"/>
</dbReference>
<dbReference type="PANTHER" id="PTHR12000:SF42">
    <property type="entry name" value="LEGUMAIN"/>
    <property type="match status" value="1"/>
</dbReference>
<dbReference type="Proteomes" id="UP000614601">
    <property type="component" value="Unassembled WGS sequence"/>
</dbReference>
<comment type="similarity">
    <text evidence="1">Belongs to the peptidase C13 family.</text>
</comment>
<dbReference type="EMBL" id="CAJFDH010000006">
    <property type="protein sequence ID" value="CAD5231013.1"/>
    <property type="molecule type" value="Genomic_DNA"/>
</dbReference>
<dbReference type="PANTHER" id="PTHR12000">
    <property type="entry name" value="HEMOGLOBINASE FAMILY MEMBER"/>
    <property type="match status" value="1"/>
</dbReference>
<evidence type="ECO:0000256" key="3">
    <source>
        <dbReference type="SAM" id="Coils"/>
    </source>
</evidence>
<comment type="caution">
    <text evidence="5">The sequence shown here is derived from an EMBL/GenBank/DDBJ whole genome shotgun (WGS) entry which is preliminary data.</text>
</comment>
<reference evidence="5" key="1">
    <citation type="submission" date="2020-09" db="EMBL/GenBank/DDBJ databases">
        <authorList>
            <person name="Kikuchi T."/>
        </authorList>
    </citation>
    <scope>NUCLEOTIDE SEQUENCE</scope>
    <source>
        <strain evidence="5">SH1</strain>
    </source>
</reference>
<accession>A0A811LTI0</accession>
<evidence type="ECO:0008006" key="7">
    <source>
        <dbReference type="Google" id="ProtNLM"/>
    </source>
</evidence>
<evidence type="ECO:0000256" key="2">
    <source>
        <dbReference type="PIRSR" id="PIRSR019663-1"/>
    </source>
</evidence>